<dbReference type="Pfam" id="PF13936">
    <property type="entry name" value="HTH_38"/>
    <property type="match status" value="1"/>
</dbReference>
<dbReference type="EMBL" id="BK015454">
    <property type="protein sequence ID" value="DAE07739.1"/>
    <property type="molecule type" value="Genomic_DNA"/>
</dbReference>
<dbReference type="Gene3D" id="1.10.10.60">
    <property type="entry name" value="Homeodomain-like"/>
    <property type="match status" value="1"/>
</dbReference>
<evidence type="ECO:0000313" key="2">
    <source>
        <dbReference type="EMBL" id="DAE07739.1"/>
    </source>
</evidence>
<sequence length="76" mass="8764">MLVQCNEDNGKRCGESHGRSKLTDKEVEIIRRLNDQGVNYHILARSFGCSPETIGRICRHEIRNVIKVKWKNLNAD</sequence>
<evidence type="ECO:0000259" key="1">
    <source>
        <dbReference type="Pfam" id="PF13936"/>
    </source>
</evidence>
<protein>
    <submittedName>
        <fullName evidence="2">ECF sigma factor</fullName>
    </submittedName>
</protein>
<organism evidence="2">
    <name type="scientific">Podoviridae sp. ct8mF2</name>
    <dbReference type="NCBI Taxonomy" id="2825224"/>
    <lineage>
        <taxon>Viruses</taxon>
        <taxon>Duplodnaviria</taxon>
        <taxon>Heunggongvirae</taxon>
        <taxon>Uroviricota</taxon>
        <taxon>Caudoviricetes</taxon>
    </lineage>
</organism>
<reference evidence="2" key="1">
    <citation type="journal article" date="2021" name="Proc. Natl. Acad. Sci. U.S.A.">
        <title>A Catalog of Tens of Thousands of Viruses from Human Metagenomes Reveals Hidden Associations with Chronic Diseases.</title>
        <authorList>
            <person name="Tisza M.J."/>
            <person name="Buck C.B."/>
        </authorList>
    </citation>
    <scope>NUCLEOTIDE SEQUENCE</scope>
    <source>
        <strain evidence="2">Ct8mF2</strain>
    </source>
</reference>
<proteinExistence type="predicted"/>
<name>A0A8S5PMN3_9CAUD</name>
<accession>A0A8S5PMN3</accession>
<feature type="domain" description="Transposase IS30-like HTH" evidence="1">
    <location>
        <begin position="19"/>
        <end position="60"/>
    </location>
</feature>
<dbReference type="InterPro" id="IPR025246">
    <property type="entry name" value="IS30-like_HTH"/>
</dbReference>